<evidence type="ECO:0000256" key="1">
    <source>
        <dbReference type="SAM" id="Phobius"/>
    </source>
</evidence>
<feature type="transmembrane region" description="Helical" evidence="1">
    <location>
        <begin position="9"/>
        <end position="27"/>
    </location>
</feature>
<name>A0AAU7EQM8_SALET</name>
<dbReference type="AlphaFoldDB" id="A0AAU7EQM8"/>
<keyword evidence="1" id="KW-0812">Transmembrane</keyword>
<organism evidence="2">
    <name type="scientific">Salmonella enterica subsp. enterica serovar Give var. 15 str. CFSAN004343</name>
    <dbReference type="NCBI Taxonomy" id="1410932"/>
    <lineage>
        <taxon>Bacteria</taxon>
        <taxon>Pseudomonadati</taxon>
        <taxon>Pseudomonadota</taxon>
        <taxon>Gammaproteobacteria</taxon>
        <taxon>Enterobacterales</taxon>
        <taxon>Enterobacteriaceae</taxon>
        <taxon>Salmonella</taxon>
    </lineage>
</organism>
<dbReference type="EMBL" id="CP074305">
    <property type="protein sequence ID" value="XBL93774.1"/>
    <property type="molecule type" value="Genomic_DNA"/>
</dbReference>
<evidence type="ECO:0000313" key="2">
    <source>
        <dbReference type="EMBL" id="XBL93774.1"/>
    </source>
</evidence>
<proteinExistence type="predicted"/>
<dbReference type="NCBIfam" id="NF040924">
    <property type="entry name" value="small_MgtU"/>
    <property type="match status" value="1"/>
</dbReference>
<sequence length="28" mass="3371">MQKRGLDKIFYQVVLIAIILILLTIWIR</sequence>
<gene>
    <name evidence="2" type="primary">mgtU</name>
    <name evidence="2" type="ORF">JYM95_23265</name>
</gene>
<protein>
    <submittedName>
        <fullName evidence="2">Magnesium transporter protection protein MgtU</fullName>
    </submittedName>
</protein>
<keyword evidence="1" id="KW-0472">Membrane</keyword>
<accession>A0AAU7EQM8</accession>
<keyword evidence="1" id="KW-1133">Transmembrane helix</keyword>
<reference evidence="2" key="1">
    <citation type="submission" date="2024-05" db="EMBL/GenBank/DDBJ databases">
        <title>Whole genome PacBio Sequel sequence of Salmonella enterica subsp. enterica.</title>
        <authorList>
            <person name="Hoffmann M."/>
            <person name="Balkey M."/>
            <person name="Luo Y."/>
        </authorList>
    </citation>
    <scope>NUCLEOTIDE SEQUENCE</scope>
    <source>
        <strain evidence="2">CFSAN004343</strain>
    </source>
</reference>